<gene>
    <name evidence="1" type="ORF">PQU93_16640</name>
</gene>
<comment type="caution">
    <text evidence="1">The sequence shown here is derived from an EMBL/GenBank/DDBJ whole genome shotgun (WGS) entry which is preliminary data.</text>
</comment>
<sequence>MAKLKSIRGGRDRAVLAGFWLMMGSRQGVKTLGFAELRSLSGDSRALFHAISNGLLSHRLPQLSSRHTSELLHMLHADHGLPALH</sequence>
<evidence type="ECO:0000313" key="1">
    <source>
        <dbReference type="EMBL" id="MDC7692395.1"/>
    </source>
</evidence>
<evidence type="ECO:0000313" key="2">
    <source>
        <dbReference type="Proteomes" id="UP001221566"/>
    </source>
</evidence>
<proteinExistence type="predicted"/>
<keyword evidence="2" id="KW-1185">Reference proteome</keyword>
<reference evidence="1 2" key="1">
    <citation type="submission" date="2023-01" db="EMBL/GenBank/DDBJ databases">
        <title>Novel species of the genus Vogesella isolated from rivers.</title>
        <authorList>
            <person name="Lu H."/>
        </authorList>
    </citation>
    <scope>NUCLEOTIDE SEQUENCE [LARGE SCALE GENOMIC DNA]</scope>
    <source>
        <strain evidence="1 2">SH7W</strain>
    </source>
</reference>
<name>A0ABT5I927_VOGIN</name>
<dbReference type="Proteomes" id="UP001221566">
    <property type="component" value="Unassembled WGS sequence"/>
</dbReference>
<dbReference type="EMBL" id="JAQQKY010000011">
    <property type="protein sequence ID" value="MDC7692395.1"/>
    <property type="molecule type" value="Genomic_DNA"/>
</dbReference>
<protein>
    <submittedName>
        <fullName evidence="1">Uncharacterized protein</fullName>
    </submittedName>
</protein>
<accession>A0ABT5I927</accession>
<organism evidence="1 2">
    <name type="scientific">Vogesella indigofera</name>
    <name type="common">Pseudomonas indigofera</name>
    <dbReference type="NCBI Taxonomy" id="45465"/>
    <lineage>
        <taxon>Bacteria</taxon>
        <taxon>Pseudomonadati</taxon>
        <taxon>Pseudomonadota</taxon>
        <taxon>Betaproteobacteria</taxon>
        <taxon>Neisseriales</taxon>
        <taxon>Chromobacteriaceae</taxon>
        <taxon>Vogesella</taxon>
    </lineage>
</organism>
<dbReference type="RefSeq" id="WP_047967463.1">
    <property type="nucleotide sequence ID" value="NZ_JAQQKY010000011.1"/>
</dbReference>